<evidence type="ECO:0000313" key="13">
    <source>
        <dbReference type="EMBL" id="RNA30566.1"/>
    </source>
</evidence>
<evidence type="ECO:0000256" key="4">
    <source>
        <dbReference type="ARBA" id="ARBA00022692"/>
    </source>
</evidence>
<comment type="similarity">
    <text evidence="11">Belongs to the amiloride-sensitive sodium channel (TC 1.A.6) family.</text>
</comment>
<name>A0A3M7S424_BRAPC</name>
<sequence length="326" mass="37487">MLIFCQYDEKECNVDDFVLLKSQLFGNCYTFNSGRNSSGHKIPIRKKSRPEIIKGLKMELFIGAPEYHPCWELRYGALVSVHNQSSIPMITMDGMMVQTGSETNLILNKVNMKKLSKPYSNCVVNLTNKNEIDSVHYRNTFNYIAEYRQNWCLLNCSINTTTEENIKKCSSLNFTTEFEKKSCINNFEDELKHVEFCSSQCPIECDHSYFTMFNSVATFPTISYASYLLLDESFRSKFPYENISMNQVKESVLSFNVYFNTDFNQMIEEVPELDGLSLLGNLGGQLGLFLGVSVLTFAEIFEIIFELSILIFNTKVKNRISEQPSQ</sequence>
<dbReference type="PANTHER" id="PTHR11690:SF244">
    <property type="entry name" value="DEGENERIN LIKE"/>
    <property type="match status" value="1"/>
</dbReference>
<dbReference type="Gene3D" id="2.60.470.10">
    <property type="entry name" value="Acid-sensing ion channels like domains"/>
    <property type="match status" value="1"/>
</dbReference>
<proteinExistence type="inferred from homology"/>
<dbReference type="OrthoDB" id="6021021at2759"/>
<dbReference type="PANTHER" id="PTHR11690">
    <property type="entry name" value="AMILORIDE-SENSITIVE SODIUM CHANNEL-RELATED"/>
    <property type="match status" value="1"/>
</dbReference>
<evidence type="ECO:0000256" key="5">
    <source>
        <dbReference type="ARBA" id="ARBA00022989"/>
    </source>
</evidence>
<dbReference type="AlphaFoldDB" id="A0A3M7S424"/>
<comment type="subcellular location">
    <subcellularLocation>
        <location evidence="1">Membrane</location>
        <topology evidence="1">Multi-pass membrane protein</topology>
    </subcellularLocation>
</comment>
<protein>
    <submittedName>
        <fullName evidence="13">Amiloride-sensitive sodium channel subunit beta</fullName>
    </submittedName>
</protein>
<keyword evidence="5 12" id="KW-1133">Transmembrane helix</keyword>
<evidence type="ECO:0000256" key="1">
    <source>
        <dbReference type="ARBA" id="ARBA00004141"/>
    </source>
</evidence>
<evidence type="ECO:0000256" key="3">
    <source>
        <dbReference type="ARBA" id="ARBA00022461"/>
    </source>
</evidence>
<keyword evidence="2 11" id="KW-0813">Transport</keyword>
<dbReference type="Pfam" id="PF00858">
    <property type="entry name" value="ASC"/>
    <property type="match status" value="1"/>
</dbReference>
<dbReference type="InterPro" id="IPR001873">
    <property type="entry name" value="ENaC"/>
</dbReference>
<evidence type="ECO:0000256" key="10">
    <source>
        <dbReference type="ARBA" id="ARBA00023303"/>
    </source>
</evidence>
<keyword evidence="7 11" id="KW-0406">Ion transport</keyword>
<evidence type="ECO:0000256" key="9">
    <source>
        <dbReference type="ARBA" id="ARBA00023201"/>
    </source>
</evidence>
<organism evidence="13 14">
    <name type="scientific">Brachionus plicatilis</name>
    <name type="common">Marine rotifer</name>
    <name type="synonym">Brachionus muelleri</name>
    <dbReference type="NCBI Taxonomy" id="10195"/>
    <lineage>
        <taxon>Eukaryota</taxon>
        <taxon>Metazoa</taxon>
        <taxon>Spiralia</taxon>
        <taxon>Gnathifera</taxon>
        <taxon>Rotifera</taxon>
        <taxon>Eurotatoria</taxon>
        <taxon>Monogononta</taxon>
        <taxon>Pseudotrocha</taxon>
        <taxon>Ploima</taxon>
        <taxon>Brachionidae</taxon>
        <taxon>Brachionus</taxon>
    </lineage>
</organism>
<dbReference type="Gene3D" id="1.10.287.770">
    <property type="entry name" value="YojJ-like"/>
    <property type="match status" value="1"/>
</dbReference>
<keyword evidence="10 11" id="KW-0407">Ion channel</keyword>
<keyword evidence="3 11" id="KW-0894">Sodium channel</keyword>
<reference evidence="13 14" key="1">
    <citation type="journal article" date="2018" name="Sci. Rep.">
        <title>Genomic signatures of local adaptation to the degree of environmental predictability in rotifers.</title>
        <authorList>
            <person name="Franch-Gras L."/>
            <person name="Hahn C."/>
            <person name="Garcia-Roger E.M."/>
            <person name="Carmona M.J."/>
            <person name="Serra M."/>
            <person name="Gomez A."/>
        </authorList>
    </citation>
    <scope>NUCLEOTIDE SEQUENCE [LARGE SCALE GENOMIC DNA]</scope>
    <source>
        <strain evidence="13">HYR1</strain>
    </source>
</reference>
<dbReference type="GO" id="GO:0005886">
    <property type="term" value="C:plasma membrane"/>
    <property type="evidence" value="ECO:0007669"/>
    <property type="project" value="TreeGrafter"/>
</dbReference>
<dbReference type="Proteomes" id="UP000276133">
    <property type="component" value="Unassembled WGS sequence"/>
</dbReference>
<evidence type="ECO:0000256" key="11">
    <source>
        <dbReference type="RuleBase" id="RU000679"/>
    </source>
</evidence>
<evidence type="ECO:0000256" key="6">
    <source>
        <dbReference type="ARBA" id="ARBA00023053"/>
    </source>
</evidence>
<evidence type="ECO:0000256" key="8">
    <source>
        <dbReference type="ARBA" id="ARBA00023136"/>
    </source>
</evidence>
<evidence type="ECO:0000313" key="14">
    <source>
        <dbReference type="Proteomes" id="UP000276133"/>
    </source>
</evidence>
<evidence type="ECO:0000256" key="7">
    <source>
        <dbReference type="ARBA" id="ARBA00023065"/>
    </source>
</evidence>
<dbReference type="GO" id="GO:0015280">
    <property type="term" value="F:ligand-gated sodium channel activity"/>
    <property type="evidence" value="ECO:0007669"/>
    <property type="project" value="TreeGrafter"/>
</dbReference>
<gene>
    <name evidence="13" type="ORF">BpHYR1_029236</name>
</gene>
<keyword evidence="14" id="KW-1185">Reference proteome</keyword>
<evidence type="ECO:0000256" key="2">
    <source>
        <dbReference type="ARBA" id="ARBA00022448"/>
    </source>
</evidence>
<evidence type="ECO:0000256" key="12">
    <source>
        <dbReference type="SAM" id="Phobius"/>
    </source>
</evidence>
<feature type="transmembrane region" description="Helical" evidence="12">
    <location>
        <begin position="286"/>
        <end position="312"/>
    </location>
</feature>
<comment type="caution">
    <text evidence="13">The sequence shown here is derived from an EMBL/GenBank/DDBJ whole genome shotgun (WGS) entry which is preliminary data.</text>
</comment>
<accession>A0A3M7S424</accession>
<dbReference type="EMBL" id="REGN01002072">
    <property type="protein sequence ID" value="RNA30566.1"/>
    <property type="molecule type" value="Genomic_DNA"/>
</dbReference>
<keyword evidence="6" id="KW-0915">Sodium</keyword>
<keyword evidence="9 11" id="KW-0739">Sodium transport</keyword>
<dbReference type="PRINTS" id="PR01078">
    <property type="entry name" value="AMINACHANNEL"/>
</dbReference>
<keyword evidence="8 12" id="KW-0472">Membrane</keyword>
<keyword evidence="4 11" id="KW-0812">Transmembrane</keyword>